<evidence type="ECO:0000313" key="5">
    <source>
        <dbReference type="EMBL" id="MDT3768052.1"/>
    </source>
</evidence>
<gene>
    <name evidence="5" type="ORF">QS713_08280</name>
</gene>
<keyword evidence="5" id="KW-0255">Endonuclease</keyword>
<dbReference type="NCBIfam" id="TIGR01167">
    <property type="entry name" value="LPXTG_anchor"/>
    <property type="match status" value="1"/>
</dbReference>
<evidence type="ECO:0000256" key="1">
    <source>
        <dbReference type="SAM" id="MobiDB-lite"/>
    </source>
</evidence>
<dbReference type="SUPFAM" id="SSF56219">
    <property type="entry name" value="DNase I-like"/>
    <property type="match status" value="1"/>
</dbReference>
<feature type="region of interest" description="Disordered" evidence="1">
    <location>
        <begin position="531"/>
        <end position="555"/>
    </location>
</feature>
<feature type="chain" id="PRO_5045963186" evidence="3">
    <location>
        <begin position="28"/>
        <end position="791"/>
    </location>
</feature>
<feature type="domain" description="Endonuclease/exonuclease/phosphatase" evidence="4">
    <location>
        <begin position="405"/>
        <end position="686"/>
    </location>
</feature>
<dbReference type="EMBL" id="JASXSX010000004">
    <property type="protein sequence ID" value="MDT3768052.1"/>
    <property type="molecule type" value="Genomic_DNA"/>
</dbReference>
<keyword evidence="2" id="KW-1133">Transmembrane helix</keyword>
<dbReference type="Proteomes" id="UP001247542">
    <property type="component" value="Unassembled WGS sequence"/>
</dbReference>
<dbReference type="PANTHER" id="PTHR42834">
    <property type="entry name" value="ENDONUCLEASE/EXONUCLEASE/PHOSPHATASE FAMILY PROTEIN (AFU_ORTHOLOGUE AFUA_3G09210)"/>
    <property type="match status" value="1"/>
</dbReference>
<feature type="region of interest" description="Disordered" evidence="1">
    <location>
        <begin position="27"/>
        <end position="59"/>
    </location>
</feature>
<accession>A0ABU3IF07</accession>
<dbReference type="InterPro" id="IPR036691">
    <property type="entry name" value="Endo/exonu/phosph_ase_sf"/>
</dbReference>
<feature type="region of interest" description="Disordered" evidence="1">
    <location>
        <begin position="696"/>
        <end position="759"/>
    </location>
</feature>
<evidence type="ECO:0000259" key="4">
    <source>
        <dbReference type="Pfam" id="PF03372"/>
    </source>
</evidence>
<reference evidence="5 6" key="1">
    <citation type="submission" date="2023-06" db="EMBL/GenBank/DDBJ databases">
        <title>Draft genome sequence of Gleimia hominis type strain CCUG 57540T.</title>
        <authorList>
            <person name="Salva-Serra F."/>
            <person name="Cardew S."/>
            <person name="Jensie Markopoulos S."/>
            <person name="Ohlen M."/>
            <person name="Inganas E."/>
            <person name="Svensson-Stadler L."/>
            <person name="Moore E.R.B."/>
        </authorList>
    </citation>
    <scope>NUCLEOTIDE SEQUENCE [LARGE SCALE GENOMIC DNA]</scope>
    <source>
        <strain evidence="5 6">CCUG 57540</strain>
    </source>
</reference>
<dbReference type="CDD" id="cd10283">
    <property type="entry name" value="MnuA_DNase1-like"/>
    <property type="match status" value="1"/>
</dbReference>
<proteinExistence type="predicted"/>
<sequence>MHLLRPVTALPLAASLVFAFSSPLAVAAEPSETPDSTSESSDQASESPEQASESPDQASETLLISDIQTSPKDYEGKQVTTSGVVTAVLEGRGGFTIQMPTSAVPSGYGNSQAVFVKVSADGADKATAVADVKVGDAVTVTGQVDVPGGLTTLMANNVETTARNQSNLVTVLQVPAPKTDADAQKLQSMAITPKGTFRLADSFPLTSVGQLILTDGDKPPVQPTQMGRPGSQQAKAQAEYNTAHRVVIDDGSDAVFDSNNDQAEVKPPKQLPFVGSDWNSGPTLGAEVSFKTPAIVARADKQWVLDPTESNPATDEFVSFTKVAEAEPADVGGNLKVATFNVLNYFTSLGVDATDTDEDGKPLCWPTMNRWDQSVPVAGNWDCPRRGAWDKAGLKRQEDKIVAAINTLGRQGAAVIALQEIENDPLFQDDPNQSLKQLVNALNQADSTQGWSYVPTPKETPKYGAKDMIRQAFIYKPAQVSLVGKAKYLDDAAYQSAADARAPITQVFEHKITKRRVLVINNHLTYKGGTVVGEDNKNPGDTQGPAYDTGRNNGDRTRQAKALARFAQREQASSKADFTLLVGDFNAYSGEDPIQVLKDSGYADLMNTTEHASKRSMTDWAEYTYSYGGMLGSLDHIMVSKAGMGFYAGHDIWTANAYESQAREYSRYMATGTDYYRPNVFRASDHNSAIIGFNLSKKADAENPDVPSTGNPDKPGSQDPNQPGSGGQSGSGSQSGNKPEGGNASENHAGGHVNNGGKIAKTGADVAAAVALGLLAVAAGTGLLALKRRKH</sequence>
<keyword evidence="5" id="KW-0540">Nuclease</keyword>
<keyword evidence="3" id="KW-0732">Signal</keyword>
<keyword evidence="5" id="KW-0378">Hydrolase</keyword>
<comment type="caution">
    <text evidence="5">The sequence shown here is derived from an EMBL/GenBank/DDBJ whole genome shotgun (WGS) entry which is preliminary data.</text>
</comment>
<feature type="transmembrane region" description="Helical" evidence="2">
    <location>
        <begin position="766"/>
        <end position="786"/>
    </location>
</feature>
<dbReference type="PANTHER" id="PTHR42834:SF1">
    <property type="entry name" value="ENDONUCLEASE_EXONUCLEASE_PHOSPHATASE FAMILY PROTEIN (AFU_ORTHOLOGUE AFUA_3G09210)"/>
    <property type="match status" value="1"/>
</dbReference>
<evidence type="ECO:0000256" key="2">
    <source>
        <dbReference type="SAM" id="Phobius"/>
    </source>
</evidence>
<dbReference type="InterPro" id="IPR047971">
    <property type="entry name" value="ExeM-like"/>
</dbReference>
<keyword evidence="2" id="KW-0472">Membrane</keyword>
<dbReference type="InterPro" id="IPR005135">
    <property type="entry name" value="Endo/exonuclease/phosphatase"/>
</dbReference>
<keyword evidence="2" id="KW-0812">Transmembrane</keyword>
<organism evidence="5 6">
    <name type="scientific">Gleimia hominis</name>
    <dbReference type="NCBI Taxonomy" id="595468"/>
    <lineage>
        <taxon>Bacteria</taxon>
        <taxon>Bacillati</taxon>
        <taxon>Actinomycetota</taxon>
        <taxon>Actinomycetes</taxon>
        <taxon>Actinomycetales</taxon>
        <taxon>Actinomycetaceae</taxon>
        <taxon>Gleimia</taxon>
    </lineage>
</organism>
<keyword evidence="6" id="KW-1185">Reference proteome</keyword>
<dbReference type="NCBIfam" id="NF033681">
    <property type="entry name" value="ExeM_NucH_DNase"/>
    <property type="match status" value="1"/>
</dbReference>
<evidence type="ECO:0000313" key="6">
    <source>
        <dbReference type="Proteomes" id="UP001247542"/>
    </source>
</evidence>
<evidence type="ECO:0000256" key="3">
    <source>
        <dbReference type="SAM" id="SignalP"/>
    </source>
</evidence>
<feature type="compositionally biased region" description="Low complexity" evidence="1">
    <location>
        <begin position="29"/>
        <end position="57"/>
    </location>
</feature>
<dbReference type="Pfam" id="PF03372">
    <property type="entry name" value="Exo_endo_phos"/>
    <property type="match status" value="1"/>
</dbReference>
<dbReference type="GO" id="GO:0004519">
    <property type="term" value="F:endonuclease activity"/>
    <property type="evidence" value="ECO:0007669"/>
    <property type="project" value="UniProtKB-KW"/>
</dbReference>
<name>A0ABU3IF07_9ACTO</name>
<dbReference type="Gene3D" id="3.60.10.10">
    <property type="entry name" value="Endonuclease/exonuclease/phosphatase"/>
    <property type="match status" value="1"/>
</dbReference>
<dbReference type="RefSeq" id="WP_313274385.1">
    <property type="nucleotide sequence ID" value="NZ_JASXSX010000004.1"/>
</dbReference>
<protein>
    <submittedName>
        <fullName evidence="5">ExeM/NucH family extracellular endonuclease</fullName>
    </submittedName>
</protein>
<feature type="signal peptide" evidence="3">
    <location>
        <begin position="1"/>
        <end position="27"/>
    </location>
</feature>